<feature type="transmembrane region" description="Helical" evidence="8">
    <location>
        <begin position="304"/>
        <end position="323"/>
    </location>
</feature>
<keyword evidence="3" id="KW-0813">Transport</keyword>
<evidence type="ECO:0000256" key="5">
    <source>
        <dbReference type="ARBA" id="ARBA00022989"/>
    </source>
</evidence>
<evidence type="ECO:0000313" key="9">
    <source>
        <dbReference type="EMBL" id="JAS86073.1"/>
    </source>
</evidence>
<gene>
    <name evidence="14" type="ORF">g.53518</name>
    <name evidence="9" type="ORF">g.53519</name>
    <name evidence="10" type="ORF">g.53520</name>
    <name evidence="13" type="ORF">g.53521</name>
    <name evidence="11" type="ORF">g.53522</name>
    <name evidence="12" type="ORF">g.53523</name>
</gene>
<dbReference type="AlphaFoldDB" id="A0A1B6IIV2"/>
<evidence type="ECO:0000256" key="7">
    <source>
        <dbReference type="SAM" id="MobiDB-lite"/>
    </source>
</evidence>
<evidence type="ECO:0000256" key="8">
    <source>
        <dbReference type="SAM" id="Phobius"/>
    </source>
</evidence>
<accession>A0A1B6IIV2</accession>
<comment type="similarity">
    <text evidence="2">Belongs to the SLC29A/ENT transporter (TC 2.A.57) family.</text>
</comment>
<evidence type="ECO:0000313" key="14">
    <source>
        <dbReference type="EMBL" id="JAT05135.1"/>
    </source>
</evidence>
<dbReference type="GO" id="GO:0005886">
    <property type="term" value="C:plasma membrane"/>
    <property type="evidence" value="ECO:0007669"/>
    <property type="project" value="TreeGrafter"/>
</dbReference>
<feature type="transmembrane region" description="Helical" evidence="8">
    <location>
        <begin position="403"/>
        <end position="421"/>
    </location>
</feature>
<dbReference type="EMBL" id="GECU01002572">
    <property type="protein sequence ID" value="JAT05135.1"/>
    <property type="molecule type" value="Transcribed_RNA"/>
</dbReference>
<dbReference type="EMBL" id="GECU01002766">
    <property type="protein sequence ID" value="JAT04941.1"/>
    <property type="molecule type" value="Transcribed_RNA"/>
</dbReference>
<feature type="transmembrane region" description="Helical" evidence="8">
    <location>
        <begin position="366"/>
        <end position="391"/>
    </location>
</feature>
<evidence type="ECO:0000313" key="13">
    <source>
        <dbReference type="EMBL" id="JAT04941.1"/>
    </source>
</evidence>
<proteinExistence type="inferred from homology"/>
<dbReference type="EMBL" id="GECU01014292">
    <property type="protein sequence ID" value="JAS93414.1"/>
    <property type="molecule type" value="Transcribed_RNA"/>
</dbReference>
<keyword evidence="5 8" id="KW-1133">Transmembrane helix</keyword>
<feature type="transmembrane region" description="Helical" evidence="8">
    <location>
        <begin position="144"/>
        <end position="162"/>
    </location>
</feature>
<feature type="transmembrane region" description="Helical" evidence="8">
    <location>
        <begin position="59"/>
        <end position="79"/>
    </location>
</feature>
<dbReference type="PRINTS" id="PR01130">
    <property type="entry name" value="DERENTRNSPRT"/>
</dbReference>
<dbReference type="InterPro" id="IPR036259">
    <property type="entry name" value="MFS_trans_sf"/>
</dbReference>
<sequence>MDTATNTRPLLQQSETDSDFEDDLQVDRSLENLDSEVVVVTKDTKPLFKSREPNDRFNAVYITFYLLGTTVLLPWFFFITAEEYWMYKFRKLPGNLTSIIGTEEKTDLQASFNSYISIASTVPSTIFLIIYPMCSHKIPLNVRMVGSFASLLVFFIVTTVFVEINTDQWQDTFFLLTIVIVVLLNIASAILQSALFGIVGRFPARYITATVSGQALGGVLAALAEIVSLWVGASPVRSALVYFVMADTFILIAMFGYLFVSKTVFFKYYLMDSVDYGPVNEPPIVRQLNYGAIIKKIWVQGMSVWFCFVVTLSLYPAITALVTPEFEDCNSAWNQIYFVPVVAYLLLSVMDYLGRIFSGLLEWPKQGWLVSLLSFLRIIFFPLLLLCNAQPRHHLPVLIHADYWFILIVVVFGFTNGYMVNTTMISAPKLVEAYEQETASSMMAAFLGVGLACGSFLSLFLVKLL</sequence>
<keyword evidence="6 8" id="KW-0472">Membrane</keyword>
<evidence type="ECO:0000313" key="11">
    <source>
        <dbReference type="EMBL" id="JAS93414.1"/>
    </source>
</evidence>
<feature type="transmembrane region" description="Helical" evidence="8">
    <location>
        <begin position="442"/>
        <end position="462"/>
    </location>
</feature>
<feature type="transmembrane region" description="Helical" evidence="8">
    <location>
        <begin position="211"/>
        <end position="233"/>
    </location>
</feature>
<feature type="transmembrane region" description="Helical" evidence="8">
    <location>
        <begin position="112"/>
        <end position="132"/>
    </location>
</feature>
<dbReference type="PANTHER" id="PTHR10332:SF88">
    <property type="entry name" value="EQUILIBRATIVE NUCLEOSIDE TRANSPORTER 1, ISOFORM A"/>
    <property type="match status" value="1"/>
</dbReference>
<protein>
    <recommendedName>
        <fullName evidence="15">Major facilitator superfamily (MFS) profile domain-containing protein</fullName>
    </recommendedName>
</protein>
<feature type="transmembrane region" description="Helical" evidence="8">
    <location>
        <begin position="239"/>
        <end position="260"/>
    </location>
</feature>
<dbReference type="PIRSF" id="PIRSF016379">
    <property type="entry name" value="ENT"/>
    <property type="match status" value="1"/>
</dbReference>
<reference evidence="10" key="1">
    <citation type="submission" date="2015-11" db="EMBL/GenBank/DDBJ databases">
        <title>De novo transcriptome assembly of four potential Pierce s Disease insect vectors from Arizona vineyards.</title>
        <authorList>
            <person name="Tassone E.E."/>
        </authorList>
    </citation>
    <scope>NUCLEOTIDE SEQUENCE</scope>
</reference>
<name>A0A1B6IIV2_9HEMI</name>
<dbReference type="EMBL" id="GECU01007855">
    <property type="protein sequence ID" value="JAS99851.1"/>
    <property type="molecule type" value="Transcribed_RNA"/>
</dbReference>
<dbReference type="GO" id="GO:0005337">
    <property type="term" value="F:nucleoside transmembrane transporter activity"/>
    <property type="evidence" value="ECO:0007669"/>
    <property type="project" value="InterPro"/>
</dbReference>
<evidence type="ECO:0000313" key="12">
    <source>
        <dbReference type="EMBL" id="JAS99851.1"/>
    </source>
</evidence>
<evidence type="ECO:0000313" key="10">
    <source>
        <dbReference type="EMBL" id="JAS86852.1"/>
    </source>
</evidence>
<feature type="region of interest" description="Disordered" evidence="7">
    <location>
        <begin position="1"/>
        <end position="20"/>
    </location>
</feature>
<dbReference type="Pfam" id="PF01733">
    <property type="entry name" value="Nucleoside_tran"/>
    <property type="match status" value="2"/>
</dbReference>
<evidence type="ECO:0000256" key="6">
    <source>
        <dbReference type="ARBA" id="ARBA00023136"/>
    </source>
</evidence>
<comment type="subcellular location">
    <subcellularLocation>
        <location evidence="1">Membrane</location>
        <topology evidence="1">Multi-pass membrane protein</topology>
    </subcellularLocation>
</comment>
<keyword evidence="4 8" id="KW-0812">Transmembrane</keyword>
<feature type="compositionally biased region" description="Polar residues" evidence="7">
    <location>
        <begin position="1"/>
        <end position="15"/>
    </location>
</feature>
<dbReference type="EMBL" id="GECU01021633">
    <property type="protein sequence ID" value="JAS86073.1"/>
    <property type="molecule type" value="Transcribed_RNA"/>
</dbReference>
<feature type="transmembrane region" description="Helical" evidence="8">
    <location>
        <begin position="335"/>
        <end position="354"/>
    </location>
</feature>
<evidence type="ECO:0000256" key="2">
    <source>
        <dbReference type="ARBA" id="ARBA00007965"/>
    </source>
</evidence>
<feature type="transmembrane region" description="Helical" evidence="8">
    <location>
        <begin position="174"/>
        <end position="199"/>
    </location>
</feature>
<dbReference type="PANTHER" id="PTHR10332">
    <property type="entry name" value="EQUILIBRATIVE NUCLEOSIDE TRANSPORTER"/>
    <property type="match status" value="1"/>
</dbReference>
<evidence type="ECO:0008006" key="15">
    <source>
        <dbReference type="Google" id="ProtNLM"/>
    </source>
</evidence>
<dbReference type="EMBL" id="GECU01020854">
    <property type="protein sequence ID" value="JAS86852.1"/>
    <property type="molecule type" value="Transcribed_RNA"/>
</dbReference>
<organism evidence="10">
    <name type="scientific">Homalodisca liturata</name>
    <dbReference type="NCBI Taxonomy" id="320908"/>
    <lineage>
        <taxon>Eukaryota</taxon>
        <taxon>Metazoa</taxon>
        <taxon>Ecdysozoa</taxon>
        <taxon>Arthropoda</taxon>
        <taxon>Hexapoda</taxon>
        <taxon>Insecta</taxon>
        <taxon>Pterygota</taxon>
        <taxon>Neoptera</taxon>
        <taxon>Paraneoptera</taxon>
        <taxon>Hemiptera</taxon>
        <taxon>Auchenorrhyncha</taxon>
        <taxon>Membracoidea</taxon>
        <taxon>Cicadellidae</taxon>
        <taxon>Cicadellinae</taxon>
        <taxon>Proconiini</taxon>
        <taxon>Homalodisca</taxon>
    </lineage>
</organism>
<dbReference type="SUPFAM" id="SSF103473">
    <property type="entry name" value="MFS general substrate transporter"/>
    <property type="match status" value="1"/>
</dbReference>
<dbReference type="InterPro" id="IPR002259">
    <property type="entry name" value="Eqnu_transpt"/>
</dbReference>
<evidence type="ECO:0000256" key="3">
    <source>
        <dbReference type="ARBA" id="ARBA00022448"/>
    </source>
</evidence>
<evidence type="ECO:0000256" key="4">
    <source>
        <dbReference type="ARBA" id="ARBA00022692"/>
    </source>
</evidence>
<evidence type="ECO:0000256" key="1">
    <source>
        <dbReference type="ARBA" id="ARBA00004141"/>
    </source>
</evidence>